<name>A0A077QMU2_XENBV</name>
<evidence type="ECO:0000259" key="1">
    <source>
        <dbReference type="Pfam" id="PF01526"/>
    </source>
</evidence>
<proteinExistence type="predicted"/>
<reference evidence="2" key="1">
    <citation type="submission" date="2013-07" db="EMBL/GenBank/DDBJ databases">
        <title>Sub-species coevolution in mutualistic symbiosis.</title>
        <authorList>
            <person name="Murfin K."/>
            <person name="Klassen J."/>
            <person name="Lee M."/>
            <person name="Forst S."/>
            <person name="Stock P."/>
            <person name="Goodrich-Blair H."/>
        </authorList>
    </citation>
    <scope>NUCLEOTIDE SEQUENCE [LARGE SCALE GENOMIC DNA]</scope>
    <source>
        <strain evidence="2">Intermedium</strain>
    </source>
</reference>
<evidence type="ECO:0000313" key="3">
    <source>
        <dbReference type="Proteomes" id="UP000028480"/>
    </source>
</evidence>
<dbReference type="Pfam" id="PF01526">
    <property type="entry name" value="DDE_Tnp_Tn3"/>
    <property type="match status" value="1"/>
</dbReference>
<dbReference type="InterPro" id="IPR002513">
    <property type="entry name" value="Tn3_Tnp_DDE_dom"/>
</dbReference>
<gene>
    <name evidence="2" type="ORF">XBI1_650006</name>
</gene>
<dbReference type="GO" id="GO:0004803">
    <property type="term" value="F:transposase activity"/>
    <property type="evidence" value="ECO:0007669"/>
    <property type="project" value="InterPro"/>
</dbReference>
<dbReference type="GO" id="GO:0006313">
    <property type="term" value="P:DNA transposition"/>
    <property type="evidence" value="ECO:0007669"/>
    <property type="project" value="InterPro"/>
</dbReference>
<dbReference type="AlphaFoldDB" id="A0A077QMU2"/>
<feature type="domain" description="Tn3 transposase DDE" evidence="1">
    <location>
        <begin position="1"/>
        <end position="45"/>
    </location>
</feature>
<sequence length="47" mass="5663">MCHYLNHETLRRKVNEELNVVEQWNGATDFVFFARRGEMASNRREAH</sequence>
<dbReference type="RefSeq" id="WP_338149422.1">
    <property type="nucleotide sequence ID" value="NZ_CAWLWA010000051.1"/>
</dbReference>
<dbReference type="EMBL" id="CBTB010000274">
    <property type="protein sequence ID" value="CDH34884.1"/>
    <property type="molecule type" value="Genomic_DNA"/>
</dbReference>
<organism evidence="2 3">
    <name type="scientific">Xenorhabdus bovienii str. Intermedium</name>
    <dbReference type="NCBI Taxonomy" id="1379677"/>
    <lineage>
        <taxon>Bacteria</taxon>
        <taxon>Pseudomonadati</taxon>
        <taxon>Pseudomonadota</taxon>
        <taxon>Gammaproteobacteria</taxon>
        <taxon>Enterobacterales</taxon>
        <taxon>Morganellaceae</taxon>
        <taxon>Xenorhabdus</taxon>
    </lineage>
</organism>
<protein>
    <submittedName>
        <fullName evidence="2">Transposase</fullName>
    </submittedName>
</protein>
<comment type="caution">
    <text evidence="2">The sequence shown here is derived from an EMBL/GenBank/DDBJ whole genome shotgun (WGS) entry which is preliminary data.</text>
</comment>
<dbReference type="HOGENOM" id="CLU_3190716_0_0_6"/>
<accession>A0A077QMU2</accession>
<dbReference type="Proteomes" id="UP000028480">
    <property type="component" value="Unassembled WGS sequence"/>
</dbReference>
<evidence type="ECO:0000313" key="2">
    <source>
        <dbReference type="EMBL" id="CDH34884.1"/>
    </source>
</evidence>